<protein>
    <recommendedName>
        <fullName evidence="4">Secreted protein</fullName>
    </recommendedName>
</protein>
<comment type="caution">
    <text evidence="2">The sequence shown here is derived from an EMBL/GenBank/DDBJ whole genome shotgun (WGS) entry which is preliminary data.</text>
</comment>
<organism evidence="2 3">
    <name type="scientific">Penicillium frequentans</name>
    <dbReference type="NCBI Taxonomy" id="3151616"/>
    <lineage>
        <taxon>Eukaryota</taxon>
        <taxon>Fungi</taxon>
        <taxon>Dikarya</taxon>
        <taxon>Ascomycota</taxon>
        <taxon>Pezizomycotina</taxon>
        <taxon>Eurotiomycetes</taxon>
        <taxon>Eurotiomycetidae</taxon>
        <taxon>Eurotiales</taxon>
        <taxon>Aspergillaceae</taxon>
        <taxon>Penicillium</taxon>
    </lineage>
</organism>
<dbReference type="AlphaFoldDB" id="A0AAD6CL51"/>
<dbReference type="EMBL" id="JAQIZZ010000008">
    <property type="protein sequence ID" value="KAJ5525128.1"/>
    <property type="molecule type" value="Genomic_DNA"/>
</dbReference>
<keyword evidence="3" id="KW-1185">Reference proteome</keyword>
<gene>
    <name evidence="2" type="ORF">N7494_011778</name>
</gene>
<feature type="chain" id="PRO_5042114153" description="Secreted protein" evidence="1">
    <location>
        <begin position="19"/>
        <end position="99"/>
    </location>
</feature>
<evidence type="ECO:0000256" key="1">
    <source>
        <dbReference type="SAM" id="SignalP"/>
    </source>
</evidence>
<feature type="signal peptide" evidence="1">
    <location>
        <begin position="1"/>
        <end position="18"/>
    </location>
</feature>
<proteinExistence type="predicted"/>
<reference evidence="2 3" key="1">
    <citation type="journal article" date="2023" name="IMA Fungus">
        <title>Comparative genomic study of the Penicillium genus elucidates a diverse pangenome and 15 lateral gene transfer events.</title>
        <authorList>
            <person name="Petersen C."/>
            <person name="Sorensen T."/>
            <person name="Nielsen M.R."/>
            <person name="Sondergaard T.E."/>
            <person name="Sorensen J.L."/>
            <person name="Fitzpatrick D.A."/>
            <person name="Frisvad J.C."/>
            <person name="Nielsen K.L."/>
        </authorList>
    </citation>
    <scope>NUCLEOTIDE SEQUENCE [LARGE SCALE GENOMIC DNA]</scope>
    <source>
        <strain evidence="2 3">IBT 35679</strain>
    </source>
</reference>
<evidence type="ECO:0000313" key="3">
    <source>
        <dbReference type="Proteomes" id="UP001220324"/>
    </source>
</evidence>
<accession>A0AAD6CL51</accession>
<dbReference type="Proteomes" id="UP001220324">
    <property type="component" value="Unassembled WGS sequence"/>
</dbReference>
<keyword evidence="1" id="KW-0732">Signal</keyword>
<evidence type="ECO:0008006" key="4">
    <source>
        <dbReference type="Google" id="ProtNLM"/>
    </source>
</evidence>
<sequence>MTKTIILVLALVPRSSLPSAPYGANEVIQIQASPVCFLLCVKRDHVMFVVPLRPLKPKSYVAESALIQVRMLKIVEPVGKWFFLYFYANAKAACWLIVQ</sequence>
<name>A0AAD6CL51_9EURO</name>
<evidence type="ECO:0000313" key="2">
    <source>
        <dbReference type="EMBL" id="KAJ5525128.1"/>
    </source>
</evidence>